<comment type="cofactor">
    <cofactor evidence="1">
        <name>Zn(2+)</name>
        <dbReference type="ChEBI" id="CHEBI:29105"/>
    </cofactor>
</comment>
<dbReference type="PANTHER" id="PTHR12756">
    <property type="entry name" value="CYTOSOLIC CARBOXYPEPTIDASE"/>
    <property type="match status" value="1"/>
</dbReference>
<dbReference type="PROSITE" id="PS52035">
    <property type="entry name" value="PEPTIDASE_M14"/>
    <property type="match status" value="1"/>
</dbReference>
<dbReference type="SMART" id="SM00631">
    <property type="entry name" value="Zn_pept"/>
    <property type="match status" value="1"/>
</dbReference>
<dbReference type="GO" id="GO:0006508">
    <property type="term" value="P:proteolysis"/>
    <property type="evidence" value="ECO:0007669"/>
    <property type="project" value="InterPro"/>
</dbReference>
<name>A0A316L2M7_9FLAO</name>
<dbReference type="InterPro" id="IPR050821">
    <property type="entry name" value="Cytosolic_carboxypeptidase"/>
</dbReference>
<dbReference type="GO" id="GO:0004181">
    <property type="term" value="F:metallocarboxypeptidase activity"/>
    <property type="evidence" value="ECO:0007669"/>
    <property type="project" value="InterPro"/>
</dbReference>
<evidence type="ECO:0000313" key="5">
    <source>
        <dbReference type="Proteomes" id="UP000245762"/>
    </source>
</evidence>
<dbReference type="SUPFAM" id="SSF53187">
    <property type="entry name" value="Zn-dependent exopeptidases"/>
    <property type="match status" value="1"/>
</dbReference>
<protein>
    <recommendedName>
        <fullName evidence="3">Peptidase M14 domain-containing protein</fullName>
    </recommendedName>
</protein>
<dbReference type="EMBL" id="QGEG01000001">
    <property type="protein sequence ID" value="PWL39648.1"/>
    <property type="molecule type" value="Genomic_DNA"/>
</dbReference>
<keyword evidence="5" id="KW-1185">Reference proteome</keyword>
<comment type="caution">
    <text evidence="4">The sequence shown here is derived from an EMBL/GenBank/DDBJ whole genome shotgun (WGS) entry which is preliminary data.</text>
</comment>
<dbReference type="Gene3D" id="3.40.630.10">
    <property type="entry name" value="Zn peptidases"/>
    <property type="match status" value="1"/>
</dbReference>
<evidence type="ECO:0000259" key="3">
    <source>
        <dbReference type="PROSITE" id="PS52035"/>
    </source>
</evidence>
<evidence type="ECO:0000256" key="2">
    <source>
        <dbReference type="PROSITE-ProRule" id="PRU01379"/>
    </source>
</evidence>
<dbReference type="Pfam" id="PF00246">
    <property type="entry name" value="Peptidase_M14"/>
    <property type="match status" value="1"/>
</dbReference>
<dbReference type="PROSITE" id="PS51257">
    <property type="entry name" value="PROKAR_LIPOPROTEIN"/>
    <property type="match status" value="1"/>
</dbReference>
<sequence length="408" mass="46884">MYVAKNYRLLGFIGMISFFGVIGCAERTSSKNVSLSTKNQLKQVFKIEHVFADNKFDGARLNGFVQPNDSTYQVQIFPENVPVNNSPWYAFRIWSNKDTTVNLEIAYSEGFQNRYIPKISPDGISWKPLNQKLFEIDSSKRTIKMELSLTPNKSWISAQEVIGSKQISNWLDSLATSENIKREKIGESVLGRPIDLVTIDEKKSQKSILLIARQHPPEVPGGTISLMAFVQTILSNSDLATQFRKDFKIYIFPLLNPDGVDLGNWRHNANGVDLNRDWSSFSQPETKTVRDWFHNERQNNPNQRYCFGIDFHTSYSGPYLLTLDTIPHKVKSDITSKWIGAIEHVKNETLDIRPRSQSLPYSYNWMINEVGMEAVTYEEGDEVDRKIVKNRAEIYANSLMRILMDKYD</sequence>
<dbReference type="RefSeq" id="WP_109659725.1">
    <property type="nucleotide sequence ID" value="NZ_QGEG01000001.1"/>
</dbReference>
<gene>
    <name evidence="4" type="ORF">DKG77_02110</name>
</gene>
<organism evidence="4 5">
    <name type="scientific">Flagellimonas aquimarina</name>
    <dbReference type="NCBI Taxonomy" id="2201895"/>
    <lineage>
        <taxon>Bacteria</taxon>
        <taxon>Pseudomonadati</taxon>
        <taxon>Bacteroidota</taxon>
        <taxon>Flavobacteriia</taxon>
        <taxon>Flavobacteriales</taxon>
        <taxon>Flavobacteriaceae</taxon>
        <taxon>Flagellimonas</taxon>
    </lineage>
</organism>
<dbReference type="OrthoDB" id="1119199at2"/>
<comment type="similarity">
    <text evidence="2">Belongs to the peptidase M14 family.</text>
</comment>
<dbReference type="PANTHER" id="PTHR12756:SF11">
    <property type="entry name" value="CYTOSOLIC CARBOXYPEPTIDASE 1"/>
    <property type="match status" value="1"/>
</dbReference>
<accession>A0A316L2M7</accession>
<dbReference type="InterPro" id="IPR000834">
    <property type="entry name" value="Peptidase_M14"/>
</dbReference>
<dbReference type="GO" id="GO:0008270">
    <property type="term" value="F:zinc ion binding"/>
    <property type="evidence" value="ECO:0007669"/>
    <property type="project" value="InterPro"/>
</dbReference>
<dbReference type="CDD" id="cd06237">
    <property type="entry name" value="M14_Nna1-like"/>
    <property type="match status" value="1"/>
</dbReference>
<evidence type="ECO:0000256" key="1">
    <source>
        <dbReference type="ARBA" id="ARBA00001947"/>
    </source>
</evidence>
<evidence type="ECO:0000313" key="4">
    <source>
        <dbReference type="EMBL" id="PWL39648.1"/>
    </source>
</evidence>
<feature type="domain" description="Peptidase M14" evidence="3">
    <location>
        <begin position="160"/>
        <end position="408"/>
    </location>
</feature>
<comment type="caution">
    <text evidence="2">Lacks conserved residue(s) required for the propagation of feature annotation.</text>
</comment>
<dbReference type="Proteomes" id="UP000245762">
    <property type="component" value="Unassembled WGS sequence"/>
</dbReference>
<reference evidence="4 5" key="1">
    <citation type="submission" date="2018-05" db="EMBL/GenBank/DDBJ databases">
        <title>Complete genome sequence of Flagellimonas aquimarina ECD12 isolated from seaweed Ecklonia cava.</title>
        <authorList>
            <person name="Choi S."/>
            <person name="Seong C."/>
        </authorList>
    </citation>
    <scope>NUCLEOTIDE SEQUENCE [LARGE SCALE GENOMIC DNA]</scope>
    <source>
        <strain evidence="4 5">ECD12</strain>
    </source>
</reference>
<dbReference type="AlphaFoldDB" id="A0A316L2M7"/>
<proteinExistence type="inferred from homology"/>